<evidence type="ECO:0000259" key="5">
    <source>
        <dbReference type="PROSITE" id="PS51829"/>
    </source>
</evidence>
<dbReference type="PROSITE" id="PS51829">
    <property type="entry name" value="P_HOMO_B"/>
    <property type="match status" value="1"/>
</dbReference>
<accession>A0A4Q1K9N7</accession>
<organism evidence="6 7">
    <name type="scientific">Flavobacterium stagni</name>
    <dbReference type="NCBI Taxonomy" id="2506421"/>
    <lineage>
        <taxon>Bacteria</taxon>
        <taxon>Pseudomonadati</taxon>
        <taxon>Bacteroidota</taxon>
        <taxon>Flavobacteriia</taxon>
        <taxon>Flavobacteriales</taxon>
        <taxon>Flavobacteriaceae</taxon>
        <taxon>Flavobacterium</taxon>
    </lineage>
</organism>
<dbReference type="Gene3D" id="2.60.40.10">
    <property type="entry name" value="Immunoglobulins"/>
    <property type="match status" value="15"/>
</dbReference>
<dbReference type="Pfam" id="PF18911">
    <property type="entry name" value="PKD_4"/>
    <property type="match status" value="1"/>
</dbReference>
<dbReference type="Gene3D" id="2.60.120.260">
    <property type="entry name" value="Galactose-binding domain-like"/>
    <property type="match status" value="1"/>
</dbReference>
<dbReference type="Pfam" id="PF01483">
    <property type="entry name" value="P_proprotein"/>
    <property type="match status" value="1"/>
</dbReference>
<dbReference type="PROSITE" id="PS50093">
    <property type="entry name" value="PKD"/>
    <property type="match status" value="1"/>
</dbReference>
<keyword evidence="7" id="KW-1185">Reference proteome</keyword>
<dbReference type="GO" id="GO:0006508">
    <property type="term" value="P:proteolysis"/>
    <property type="evidence" value="ECO:0007669"/>
    <property type="project" value="UniProtKB-KW"/>
</dbReference>
<feature type="signal peptide" evidence="3">
    <location>
        <begin position="1"/>
        <end position="20"/>
    </location>
</feature>
<dbReference type="InterPro" id="IPR000601">
    <property type="entry name" value="PKD_dom"/>
</dbReference>
<proteinExistence type="predicted"/>
<evidence type="ECO:0000256" key="2">
    <source>
        <dbReference type="ARBA" id="ARBA00022801"/>
    </source>
</evidence>
<dbReference type="EMBL" id="SBKN01000003">
    <property type="protein sequence ID" value="RXR22802.1"/>
    <property type="molecule type" value="Genomic_DNA"/>
</dbReference>
<dbReference type="Proteomes" id="UP000289857">
    <property type="component" value="Unassembled WGS sequence"/>
</dbReference>
<feature type="chain" id="PRO_5020503992" description="PKD domain-containing protein" evidence="3">
    <location>
        <begin position="21"/>
        <end position="3730"/>
    </location>
</feature>
<dbReference type="RefSeq" id="WP_129461032.1">
    <property type="nucleotide sequence ID" value="NZ_SBKN01000003.1"/>
</dbReference>
<dbReference type="SUPFAM" id="SSF49299">
    <property type="entry name" value="PKD domain"/>
    <property type="match status" value="1"/>
</dbReference>
<keyword evidence="1" id="KW-0645">Protease</keyword>
<sequence>MKNILLLLFIFLGITSYAQPANDTCGTAIPITVGNGTCNSILYDLTGGTTTGNPSTPACWIPNTMSTTVWFSFVAATADIELSTNFGGTLANTQIAVYSGSCGSLTLLACQEDINTAGGLLHTNVILHGLTVGNTYYVAVDGNGASTGTFGICAQQAQPVGPTLPVQDCVTAQTLCNLSNVSVPDGPGGVGTSTEAPSCFGAPGERSSNWYTFTAATNGVLAFTITPNSVIDYDFAVYDTTTSCPGTELSCNWSGVTGATGATGLGCTGTQCNTTINLIAGHTYTILVDRFTSTSSSGFTLDFAGTTASFASPNPTFTATTVCLGNATQFTNTTNGNFTYSWNFGDGTTATIENPIHTYAAAGTYNVSLLLTAVPGGCQNQITLPVTVNPQPTVDAGNPTTICAGACVTLSGSTNAVGGATGPVTFTNNTAVAIPDSDTVTGAVSTIAVTGVTPNIVSASSIVSVCLDITHTWDSDLDIYLQAPNGTRIELSTDNGSLDENYTNTCFSMSATTLITAGTAPFTGNFIPEQAFSLLNGSVINGNWQLVVQDDAGGDVGTLNNWSITFQNTLPTFSWSPTTGMTNANTLTPTVCPTTTTTYTLSANNGASCIVTDTVTITVNNSNTLALTSAAATTAQTVCVNTAITNITYTFGGGATGATVTGLPAGVTATVSGSTVTISGSPTTTTGSPFSYTVTTTGGCGTQTLTGTITVNPSVTLTLTSTAATTSQTVCVNSAITNITYTFGSGATGATVTGLPAGVTATVSGSTVTISGSPTTTTGSPFSYTVTTTGGCGTQTLTGTITVNPSVTLTLTSTAATTSQTVCVNSAITNITYTFGSGATGATVTGLPAGVTATVSGSTMTISGSPTTFTGSPFSYTVTTTGGCGTQSLTGSITVNPSVTLTLTSVAATTAQTVCVNSAISNITYTFGSGATGATVTGLPAGVTATVSGSTVTISGSPTTTTGSPFSYTVTTTSGCGTQSLTGTITVNPSVTLTLTSAAATTAQTVCVNSAITNITYTFGSGATGATVTGLPAGVTATVSGSTVTISGSPTTTTGSPFSYTVTTTGGCGTQTLTGTITVNPSVTLTLTSAVATTAQTVCVNSAITNITYTFGSGATGATVTGLPAGVTATVSGSTVTISGSPTTVTVSPFSYTVTTTGGCGTQSLTGSITVNPSVTLTLTSTAATTSQTVCVNSAISNITYTFGSGATGATVTGLPAGVTATVSGSTVTISGSPTTTTGSPFSYTVTTSGGCGTQTLTGTITVNPSVTLTLTSVAATTTQTVCVNSAITNITYTFGGGATGATVTGLPAGVTATVSGSTVTISGSPTTTTGWPFSYTVTTTGGCGTQSLTGSITVNPSVTLTLTSVAATTAQTVCVNSAITNITYTFGSGATGATVTGLPAGVTATVSGSTVTISGSPTTTTGSPFTYTVTTSGGCGTQSLTGSITVNPSVTLTLTSTAATTSQTVCVNSAITNTTYTFGGGATGATVTGLPAGVTATVSGSTVTISGSPTTTTGSPFSYTVTTTGGCGTQSLTGSIAVNPSVTLTLTSVAATTAQTVCVNTAITNITYTFGSGATGATVTGLPAGVTATVSGSTVTISGSPTTTTGSPFSYTVTTTSGCGTQTLTGSITVRPTSTLTLTTAATTANQSVCINASISGIVYSFGGSATGVTVSGLPSGVTATVSGNLVLISGAPNTTVGSPFSYTISTTGGCNPQTLNGTITVNPLVTLSLTSVASTTNQSICINTVLNPITYTFGNGATGATITGLPAGVTASVSGSTVTISGSPTTTIGSPFSYTVTTTGGCGTQSLNGTITVRPLATLSLTSSAATTTQTVCINNPITNIVYAFGNGATGATVIGLPAGVIATVSGLTVTISGTPTTTSGSPFAYTVTTTGGCGTATLNGTITVTPNVTLTLTSAVSTTSQTLCTNSPISTINYTFGGSATGATVSGLPPGVTASVSGSTVTISGSPTSTTGSPFTYTVTTTGGCNSQSLSGTITVNPGVTLTLTSGSTTTNQTVCINTPISNTSYNFGGGATGVTVTGLPAGVTATISGSTVTISGSPTTTTGSPFSYSVTTTGGCGLVTLTGTITVNPNVTLSLTSLAATTSQTVCINTSLTTIVYTIGNGATGATVTGLPAGVTASVSGSTVTISGSPTTVTGSPFTYTVTTIGGCSSQSLSGTITVNPNVILSLTSATATTSQTVCINTPITNIVYTLGNGATGATVTGLPAGVTATVSGSTVTISGSPTTVTGSPFTYAVTTTGGCSSQSLSGTITVNPNVTLTLTSATATTSQTVCINTLITNIVYTLGNSATGATVTGLPAGVTATVSGSTVTISGSPTTTIGSPFNYTVTTTGGCSSQSLSGTISVNPNVTLSLTSSSATTSQTVCINTPITNIIYTLGNGATGATVTGLPAGVTATVSGSTVTISGSPTTTIGSPFNYTVTTTGGCSSQSLSGTISVNPNVSLSLTSATATTSQTVCINTAITTIVYTLGNGATGATVTGLQAGVTATVSGSTVTISGSPTTTIGSPFNYTVTTTGGCSSQSLSGTISVNPNVTLSLSSAATTTSQTVCINTAISNIVYTIGNGATGATVTGLPAGVTASVSGSTVTISGSPTTITSSPFSFTVTTTGGCSSQSLSGTISVNPNVTLSLTSATATTSQTVCINTAITTIVYTLGNGATGATVTGLPAGVTATVSGSTVTISGSPTTITGSPFSYTVTTTGGCSSQSLSGTITVNPNVTLSLTSAAATTSQTVCINTTISNIVYTLGNGATGATVTGLPTGVTASVSGSTVTISGTPTTVTGSPFTYTVMTTGGCSSQSLSGTITVNPNVTLSLTSATATTSQTVCNNTPITTIVYSLGNGATGATVTGLPAGVSANVVGNTVTISGTPTTLSGSPFTYTVTTVGGCSVISQTGTISIRPFATLQLTSSVPTTNQTLCNGTVIQAITYLFGGGASGATVTGLPNGVTFSINGSSLQISGIPQITSNQTFNYTVNTTGGCGAPSLTGTINVIVSPIVNLPTPYIVCDDNNDGVACTFDLITKIPEITTDPNVQVTFHLTTTDAQTGSNPIPLTQLFCNNDYDQQTLYIRVFDPLAPNCPSYTTLQLIVNKKPVATPPADYHKCDDNTDGIAVFNLNTVVNPQVLGSLSASQHTVTYYTSQADALVPQNALSGTNAFASASTTLWIRVQNNTTGCFDVVSVNLVVDPLPLLPAVGYFPQYELCETTAPVGYEFFNLNSQLPTILNGQTGIQVKFYPTLANANANTNAITNTAAYQNVPPYNQTLGIRLTNTTTGCFVVTTMDLVVNPKPSILVPTAPYTVCDDNQDGVGLFDLSTLTPQLLSGAPTLYTITYHVTQIDAQTPLNPINVSVPFVNNDPFTQIIWVRAEDPTTGCVTIAPITLQVNIAPIEPFNLPTINNCDVDSNPTDGCTTFNLAAQTPAVLAQQTTAANNYTVTYYTSQANASASPAGINPIVNTTNYTACGTTTIWVRVEHKSTHCFAVGSFDLQVNLATPVSLPTLYALCDDDATPNNQFTTFDLVSFIGATPGLTVNYYLNAAHTQPISNPSAFMNTIAANQTIFLVLTNATGCKSYSTLTVKVLPIPTPNTNPPALAAKCDVNSPGDGYEIFDLTVNAAYILNGQTNVSLHYYPSYNDAVANTNEILTPTTANVNQNVWIRVESNLNIDSFNEHCYVLVEQALTVNPLPTLVQPVADYQECDDDTDNITAFNLTAW</sequence>
<dbReference type="OrthoDB" id="148600at2"/>
<protein>
    <recommendedName>
        <fullName evidence="8">PKD domain-containing protein</fullName>
    </recommendedName>
</protein>
<dbReference type="InterPro" id="IPR022409">
    <property type="entry name" value="PKD/Chitinase_dom"/>
</dbReference>
<dbReference type="SMART" id="SM00089">
    <property type="entry name" value="PKD"/>
    <property type="match status" value="1"/>
</dbReference>
<evidence type="ECO:0000256" key="1">
    <source>
        <dbReference type="ARBA" id="ARBA00022670"/>
    </source>
</evidence>
<name>A0A4Q1K9N7_9FLAO</name>
<dbReference type="InterPro" id="IPR008979">
    <property type="entry name" value="Galactose-bd-like_sf"/>
</dbReference>
<feature type="non-terminal residue" evidence="6">
    <location>
        <position position="3730"/>
    </location>
</feature>
<reference evidence="7" key="1">
    <citation type="submission" date="2019-01" db="EMBL/GenBank/DDBJ databases">
        <title>Cytophagaceae bacterium strain CAR-16.</title>
        <authorList>
            <person name="Chen W.-M."/>
        </authorList>
    </citation>
    <scope>NUCLEOTIDE SEQUENCE [LARGE SCALE GENOMIC DNA]</scope>
    <source>
        <strain evidence="7">WWJ-16</strain>
    </source>
</reference>
<keyword evidence="2" id="KW-0378">Hydrolase</keyword>
<dbReference type="GO" id="GO:0004252">
    <property type="term" value="F:serine-type endopeptidase activity"/>
    <property type="evidence" value="ECO:0007669"/>
    <property type="project" value="InterPro"/>
</dbReference>
<comment type="caution">
    <text evidence="6">The sequence shown here is derived from an EMBL/GenBank/DDBJ whole genome shotgun (WGS) entry which is preliminary data.</text>
</comment>
<evidence type="ECO:0008006" key="8">
    <source>
        <dbReference type="Google" id="ProtNLM"/>
    </source>
</evidence>
<evidence type="ECO:0000313" key="7">
    <source>
        <dbReference type="Proteomes" id="UP000289857"/>
    </source>
</evidence>
<dbReference type="InterPro" id="IPR002884">
    <property type="entry name" value="P_dom"/>
</dbReference>
<keyword evidence="3" id="KW-0732">Signal</keyword>
<feature type="domain" description="P/Homo B" evidence="5">
    <location>
        <begin position="421"/>
        <end position="572"/>
    </location>
</feature>
<evidence type="ECO:0000256" key="3">
    <source>
        <dbReference type="SAM" id="SignalP"/>
    </source>
</evidence>
<evidence type="ECO:0000259" key="4">
    <source>
        <dbReference type="PROSITE" id="PS50093"/>
    </source>
</evidence>
<dbReference type="InterPro" id="IPR013783">
    <property type="entry name" value="Ig-like_fold"/>
</dbReference>
<evidence type="ECO:0000313" key="6">
    <source>
        <dbReference type="EMBL" id="RXR22802.1"/>
    </source>
</evidence>
<feature type="domain" description="PKD" evidence="4">
    <location>
        <begin position="334"/>
        <end position="388"/>
    </location>
</feature>
<dbReference type="InterPro" id="IPR035986">
    <property type="entry name" value="PKD_dom_sf"/>
</dbReference>
<gene>
    <name evidence="6" type="ORF">EQG61_06095</name>
</gene>
<dbReference type="SUPFAM" id="SSF49785">
    <property type="entry name" value="Galactose-binding domain-like"/>
    <property type="match status" value="1"/>
</dbReference>